<name>A0AA35CNW8_9FIRM</name>
<dbReference type="EMBL" id="AP025628">
    <property type="protein sequence ID" value="BDG61092.1"/>
    <property type="molecule type" value="Genomic_DNA"/>
</dbReference>
<dbReference type="SUPFAM" id="SSF55486">
    <property type="entry name" value="Metalloproteases ('zincins'), catalytic domain"/>
    <property type="match status" value="1"/>
</dbReference>
<dbReference type="RefSeq" id="WP_264841770.1">
    <property type="nucleotide sequence ID" value="NZ_AP025628.1"/>
</dbReference>
<evidence type="ECO:0008006" key="3">
    <source>
        <dbReference type="Google" id="ProtNLM"/>
    </source>
</evidence>
<dbReference type="InterPro" id="IPR038555">
    <property type="entry name" value="Zincin_1_sf"/>
</dbReference>
<dbReference type="Gene3D" id="3.30.2010.20">
    <property type="match status" value="1"/>
</dbReference>
<dbReference type="AlphaFoldDB" id="A0AA35CNW8"/>
<reference evidence="1" key="1">
    <citation type="submission" date="2022-03" db="EMBL/GenBank/DDBJ databases">
        <title>Complete genome sequence of Caldinitratiruptor microaerophilus.</title>
        <authorList>
            <person name="Mukaiyama R."/>
            <person name="Nishiyama T."/>
            <person name="Ueda K."/>
        </authorList>
    </citation>
    <scope>NUCLEOTIDE SEQUENCE</scope>
    <source>
        <strain evidence="1">JCM 16183</strain>
    </source>
</reference>
<organism evidence="1 2">
    <name type="scientific">Caldinitratiruptor microaerophilus</name>
    <dbReference type="NCBI Taxonomy" id="671077"/>
    <lineage>
        <taxon>Bacteria</taxon>
        <taxon>Bacillati</taxon>
        <taxon>Bacillota</taxon>
        <taxon>Clostridia</taxon>
        <taxon>Eubacteriales</taxon>
        <taxon>Symbiobacteriaceae</taxon>
        <taxon>Caldinitratiruptor</taxon>
    </lineage>
</organism>
<dbReference type="Proteomes" id="UP001163687">
    <property type="component" value="Chromosome"/>
</dbReference>
<keyword evidence="2" id="KW-1185">Reference proteome</keyword>
<evidence type="ECO:0000313" key="1">
    <source>
        <dbReference type="EMBL" id="BDG61092.1"/>
    </source>
</evidence>
<gene>
    <name evidence="1" type="ORF">caldi_21820</name>
</gene>
<dbReference type="KEGG" id="cmic:caldi_21820"/>
<proteinExistence type="predicted"/>
<evidence type="ECO:0000313" key="2">
    <source>
        <dbReference type="Proteomes" id="UP001163687"/>
    </source>
</evidence>
<sequence length="141" mass="16538">MDIERFSALADALAERLPEPLLAGLSGGIVIEERPRRHPGDPEGVYVLGEYIRDEWLGPRIVLYYGSFQRLFGAEPDSVWEQQLWDTIRHELRHHVEDQAGLRDLDVEDQIELERMREESREARRVGRLRRAARRLRGRAR</sequence>
<accession>A0AA35CNW8</accession>
<dbReference type="InterPro" id="IPR010428">
    <property type="entry name" value="Zincin_1"/>
</dbReference>
<dbReference type="CDD" id="cd12953">
    <property type="entry name" value="MMP_TTHA0227"/>
    <property type="match status" value="1"/>
</dbReference>
<protein>
    <recommendedName>
        <fullName evidence="3">Metallopeptidase family protein</fullName>
    </recommendedName>
</protein>
<dbReference type="Pfam" id="PF06262">
    <property type="entry name" value="Zincin_1"/>
    <property type="match status" value="1"/>
</dbReference>